<dbReference type="PROSITE" id="PS50885">
    <property type="entry name" value="HAMP"/>
    <property type="match status" value="1"/>
</dbReference>
<dbReference type="Gene3D" id="3.20.20.450">
    <property type="entry name" value="EAL domain"/>
    <property type="match status" value="1"/>
</dbReference>
<feature type="domain" description="EAL" evidence="2">
    <location>
        <begin position="507"/>
        <end position="738"/>
    </location>
</feature>
<dbReference type="CDD" id="cd01948">
    <property type="entry name" value="EAL"/>
    <property type="match status" value="1"/>
</dbReference>
<keyword evidence="1" id="KW-0812">Transmembrane</keyword>
<dbReference type="OrthoDB" id="5894408at2"/>
<dbReference type="Gene3D" id="3.30.110.200">
    <property type="match status" value="1"/>
</dbReference>
<dbReference type="GO" id="GO:0071111">
    <property type="term" value="F:cyclic-guanylate-specific phosphodiesterase activity"/>
    <property type="evidence" value="ECO:0007669"/>
    <property type="project" value="InterPro"/>
</dbReference>
<dbReference type="Gene3D" id="1.10.287.130">
    <property type="match status" value="1"/>
</dbReference>
<dbReference type="Gene3D" id="6.20.270.20">
    <property type="entry name" value="LapD/MoxY periplasmic domain"/>
    <property type="match status" value="1"/>
</dbReference>
<evidence type="ECO:0000259" key="2">
    <source>
        <dbReference type="PROSITE" id="PS50883"/>
    </source>
</evidence>
<evidence type="ECO:0000313" key="5">
    <source>
        <dbReference type="EMBL" id="QKJ27614.1"/>
    </source>
</evidence>
<dbReference type="KEGG" id="acib:ACBT_1717"/>
<dbReference type="InterPro" id="IPR000160">
    <property type="entry name" value="GGDEF_dom"/>
</dbReference>
<keyword evidence="1" id="KW-0472">Membrane</keyword>
<evidence type="ECO:0000256" key="1">
    <source>
        <dbReference type="SAM" id="Phobius"/>
    </source>
</evidence>
<sequence length="738" mass="83930">MSLSKQLYLIISLIFFMIFTGNFIISIKNTKEYLETESISKAQDTATTLGFNLKTLINDKNNPEIETTINAVSNSGFYKEIRLEDSLFTIKESDLVKASKDLDKGIWEVSNIVIDSNIGILETLTQSDDFMQELITLNGSVPNEENKNIVPSEDVYTFIPNLKNKGKTSLDIKFTATNLENKIIETNATLELNKVLVQVNRDIKFDSVPQWFINLIPIDLGEQYTEISDGWRTSAVLFVSANPGEAYNKLYAQAKSSIFYSIISFIISIVILYLFVQYLLKPLKILENSALSIAEGKFVKVKATSNTTELITLSNAFNDMSNKIEATITRLNTNIENMSKKLSTDELTGLAIRQTFETDMKQLFIEKAKGYILTIRITDLGGFAKSHTSNEVNNFIKEFANILETTKLSDDKKIFAYRFFGSEFAIIAKDFSNEDIVKFANILKDKFEKLGDKFEKKDVAHIGAAIFNPFSTTSQILQSANQAYEKATIIGQNEIFISQENELVKDMESWRDFVTETIDNASFTVKFIGNFTRCNSDEIIMQEAFTSIKDKENNDIPIGTFVSIAEKYEKIVDFDKKVIQKVINYILINDVKYDIAINLSLESINNTAFIAWLEQKLSENKNIVSRLVFSVTAYAVAKDINKFKFFISQMKSLGAKVIIKRYETRFISLNDIKDLNLDYLRLAREYTNDVCIDFSKQSFIESIAEISNLLNIKVLAENVQKDEDFKYIKSLNLFAASR</sequence>
<feature type="domain" description="GGDEF" evidence="4">
    <location>
        <begin position="368"/>
        <end position="500"/>
    </location>
</feature>
<dbReference type="PANTHER" id="PTHR33121:SF79">
    <property type="entry name" value="CYCLIC DI-GMP PHOSPHODIESTERASE PDED-RELATED"/>
    <property type="match status" value="1"/>
</dbReference>
<protein>
    <submittedName>
        <fullName evidence="5">Diguanylate cyclase/phosphodiesterase (LapD/MoxY domain)</fullName>
    </submittedName>
</protein>
<dbReference type="InterPro" id="IPR050706">
    <property type="entry name" value="Cyclic-di-GMP_PDE-like"/>
</dbReference>
<dbReference type="Gene3D" id="3.30.70.270">
    <property type="match status" value="1"/>
</dbReference>
<evidence type="ECO:0000259" key="4">
    <source>
        <dbReference type="PROSITE" id="PS50887"/>
    </source>
</evidence>
<feature type="transmembrane region" description="Helical" evidence="1">
    <location>
        <begin position="6"/>
        <end position="25"/>
    </location>
</feature>
<dbReference type="PROSITE" id="PS50883">
    <property type="entry name" value="EAL"/>
    <property type="match status" value="1"/>
</dbReference>
<dbReference type="InterPro" id="IPR003660">
    <property type="entry name" value="HAMP_dom"/>
</dbReference>
<dbReference type="Pfam" id="PF16448">
    <property type="entry name" value="LapD_MoxY_N"/>
    <property type="match status" value="2"/>
</dbReference>
<dbReference type="InterPro" id="IPR043128">
    <property type="entry name" value="Rev_trsase/Diguanyl_cyclase"/>
</dbReference>
<dbReference type="InterPro" id="IPR035919">
    <property type="entry name" value="EAL_sf"/>
</dbReference>
<name>A0A7L5JQU7_9BACT</name>
<dbReference type="Proteomes" id="UP000509513">
    <property type="component" value="Chromosome"/>
</dbReference>
<dbReference type="InterPro" id="IPR001633">
    <property type="entry name" value="EAL_dom"/>
</dbReference>
<evidence type="ECO:0000313" key="6">
    <source>
        <dbReference type="Proteomes" id="UP000509513"/>
    </source>
</evidence>
<dbReference type="Pfam" id="PF00563">
    <property type="entry name" value="EAL"/>
    <property type="match status" value="1"/>
</dbReference>
<gene>
    <name evidence="5" type="ORF">ACBT_1717</name>
</gene>
<keyword evidence="1" id="KW-1133">Transmembrane helix</keyword>
<dbReference type="SUPFAM" id="SSF141868">
    <property type="entry name" value="EAL domain-like"/>
    <property type="match status" value="1"/>
</dbReference>
<dbReference type="SUPFAM" id="SSF55073">
    <property type="entry name" value="Nucleotide cyclase"/>
    <property type="match status" value="1"/>
</dbReference>
<accession>A0A7L5JQU7</accession>
<dbReference type="GO" id="GO:0016020">
    <property type="term" value="C:membrane"/>
    <property type="evidence" value="ECO:0007669"/>
    <property type="project" value="InterPro"/>
</dbReference>
<dbReference type="AlphaFoldDB" id="A0A7L5JQU7"/>
<organism evidence="5 6">
    <name type="scientific">Aliarcobacter cibarius</name>
    <dbReference type="NCBI Taxonomy" id="255507"/>
    <lineage>
        <taxon>Bacteria</taxon>
        <taxon>Pseudomonadati</taxon>
        <taxon>Campylobacterota</taxon>
        <taxon>Epsilonproteobacteria</taxon>
        <taxon>Campylobacterales</taxon>
        <taxon>Arcobacteraceae</taxon>
        <taxon>Aliarcobacter</taxon>
    </lineage>
</organism>
<proteinExistence type="predicted"/>
<dbReference type="SMART" id="SM00304">
    <property type="entry name" value="HAMP"/>
    <property type="match status" value="1"/>
</dbReference>
<dbReference type="EMBL" id="CP054051">
    <property type="protein sequence ID" value="QKJ27614.1"/>
    <property type="molecule type" value="Genomic_DNA"/>
</dbReference>
<dbReference type="PANTHER" id="PTHR33121">
    <property type="entry name" value="CYCLIC DI-GMP PHOSPHODIESTERASE PDEF"/>
    <property type="match status" value="1"/>
</dbReference>
<dbReference type="Pfam" id="PF00990">
    <property type="entry name" value="GGDEF"/>
    <property type="match status" value="1"/>
</dbReference>
<dbReference type="SMART" id="SM00052">
    <property type="entry name" value="EAL"/>
    <property type="match status" value="1"/>
</dbReference>
<feature type="transmembrane region" description="Helical" evidence="1">
    <location>
        <begin position="258"/>
        <end position="280"/>
    </location>
</feature>
<dbReference type="GO" id="GO:0007165">
    <property type="term" value="P:signal transduction"/>
    <property type="evidence" value="ECO:0007669"/>
    <property type="project" value="InterPro"/>
</dbReference>
<feature type="domain" description="HAMP" evidence="3">
    <location>
        <begin position="277"/>
        <end position="329"/>
    </location>
</feature>
<dbReference type="SMART" id="SM00267">
    <property type="entry name" value="GGDEF"/>
    <property type="match status" value="1"/>
</dbReference>
<reference evidence="5 6" key="1">
    <citation type="submission" date="2020-05" db="EMBL/GenBank/DDBJ databases">
        <title>Complete genome sequencing of Campylobacter and Arcobacter type strains.</title>
        <authorList>
            <person name="Miller W.G."/>
            <person name="Yee E."/>
        </authorList>
    </citation>
    <scope>NUCLEOTIDE SEQUENCE [LARGE SCALE GENOMIC DNA]</scope>
    <source>
        <strain evidence="5 6">LMG 21996</strain>
    </source>
</reference>
<dbReference type="CDD" id="cd06225">
    <property type="entry name" value="HAMP"/>
    <property type="match status" value="1"/>
</dbReference>
<dbReference type="InterPro" id="IPR032244">
    <property type="entry name" value="LapD_MoxY_N"/>
</dbReference>
<dbReference type="InterPro" id="IPR042461">
    <property type="entry name" value="LapD_MoxY_peri_C"/>
</dbReference>
<dbReference type="InterPro" id="IPR029787">
    <property type="entry name" value="Nucleotide_cyclase"/>
</dbReference>
<dbReference type="RefSeq" id="WP_024775927.1">
    <property type="nucleotide sequence ID" value="NZ_CP054051.1"/>
</dbReference>
<dbReference type="PROSITE" id="PS50887">
    <property type="entry name" value="GGDEF"/>
    <property type="match status" value="1"/>
</dbReference>
<evidence type="ECO:0000259" key="3">
    <source>
        <dbReference type="PROSITE" id="PS50885"/>
    </source>
</evidence>